<dbReference type="GO" id="GO:0051903">
    <property type="term" value="F:S-(hydroxymethyl)glutathione dehydrogenase [NAD(P)+] activity"/>
    <property type="evidence" value="ECO:0007669"/>
    <property type="project" value="TreeGrafter"/>
</dbReference>
<evidence type="ECO:0000256" key="2">
    <source>
        <dbReference type="ARBA" id="ARBA00022833"/>
    </source>
</evidence>
<keyword evidence="2" id="KW-0862">Zinc</keyword>
<dbReference type="PANTHER" id="PTHR43880:SF12">
    <property type="entry name" value="ALCOHOL DEHYDROGENASE CLASS-3"/>
    <property type="match status" value="1"/>
</dbReference>
<evidence type="ECO:0000313" key="4">
    <source>
        <dbReference type="EMBL" id="CDW53798.1"/>
    </source>
</evidence>
<dbReference type="STRING" id="36087.A0A077Z259"/>
<proteinExistence type="predicted"/>
<evidence type="ECO:0000256" key="1">
    <source>
        <dbReference type="ARBA" id="ARBA00022723"/>
    </source>
</evidence>
<dbReference type="Gene3D" id="3.40.50.720">
    <property type="entry name" value="NAD(P)-binding Rossmann-like Domain"/>
    <property type="match status" value="1"/>
</dbReference>
<dbReference type="GO" id="GO:0005829">
    <property type="term" value="C:cytosol"/>
    <property type="evidence" value="ECO:0007669"/>
    <property type="project" value="TreeGrafter"/>
</dbReference>
<keyword evidence="1" id="KW-0479">Metal-binding</keyword>
<evidence type="ECO:0000313" key="5">
    <source>
        <dbReference type="Proteomes" id="UP000030665"/>
    </source>
</evidence>
<dbReference type="OrthoDB" id="417550at2759"/>
<keyword evidence="5" id="KW-1185">Reference proteome</keyword>
<dbReference type="PANTHER" id="PTHR43880">
    <property type="entry name" value="ALCOHOL DEHYDROGENASE"/>
    <property type="match status" value="1"/>
</dbReference>
<reference evidence="4" key="2">
    <citation type="submission" date="2014-03" db="EMBL/GenBank/DDBJ databases">
        <title>The whipworm genome and dual-species transcriptomics of an intimate host-pathogen interaction.</title>
        <authorList>
            <person name="Foth B.J."/>
            <person name="Tsai I.J."/>
            <person name="Reid A.J."/>
            <person name="Bancroft A.J."/>
            <person name="Nichol S."/>
            <person name="Tracey A."/>
            <person name="Holroyd N."/>
            <person name="Cotton J.A."/>
            <person name="Stanley E.J."/>
            <person name="Zarowiecki M."/>
            <person name="Liu J.Z."/>
            <person name="Huckvale T."/>
            <person name="Cooper P.J."/>
            <person name="Grencis R.K."/>
            <person name="Berriman M."/>
        </authorList>
    </citation>
    <scope>NUCLEOTIDE SEQUENCE [LARGE SCALE GENOMIC DNA]</scope>
</reference>
<reference evidence="4" key="1">
    <citation type="submission" date="2014-01" db="EMBL/GenBank/DDBJ databases">
        <authorList>
            <person name="Aslett M."/>
        </authorList>
    </citation>
    <scope>NUCLEOTIDE SEQUENCE</scope>
</reference>
<evidence type="ECO:0000256" key="3">
    <source>
        <dbReference type="ARBA" id="ARBA00023027"/>
    </source>
</evidence>
<accession>A0A077Z259</accession>
<dbReference type="AlphaFoldDB" id="A0A077Z259"/>
<name>A0A077Z259_TRITR</name>
<dbReference type="GO" id="GO:0046294">
    <property type="term" value="P:formaldehyde catabolic process"/>
    <property type="evidence" value="ECO:0007669"/>
    <property type="project" value="TreeGrafter"/>
</dbReference>
<dbReference type="Gene3D" id="3.90.180.10">
    <property type="entry name" value="Medium-chain alcohol dehydrogenases, catalytic domain"/>
    <property type="match status" value="1"/>
</dbReference>
<gene>
    <name evidence="4" type="ORF">TTRE_0000206501</name>
</gene>
<sequence>MGADESDASMIIAIDAFTATPFDSFRARQFGAAHFYNPSRQHTTTIARTFECSHKRWAVSIILGAAPAGKEIVPGCARKGAAFGAVDFVLKGWKNRDSLSLLVKQYMKEALEADAFFTGQYQLYEICQAVDAMHERIR</sequence>
<dbReference type="Proteomes" id="UP000030665">
    <property type="component" value="Unassembled WGS sequence"/>
</dbReference>
<keyword evidence="3" id="KW-0520">NAD</keyword>
<protein>
    <submittedName>
        <fullName evidence="4">Alcohol dehydrogenase class-3</fullName>
    </submittedName>
</protein>
<organism evidence="4 5">
    <name type="scientific">Trichuris trichiura</name>
    <name type="common">Whipworm</name>
    <name type="synonym">Trichocephalus trichiurus</name>
    <dbReference type="NCBI Taxonomy" id="36087"/>
    <lineage>
        <taxon>Eukaryota</taxon>
        <taxon>Metazoa</taxon>
        <taxon>Ecdysozoa</taxon>
        <taxon>Nematoda</taxon>
        <taxon>Enoplea</taxon>
        <taxon>Dorylaimia</taxon>
        <taxon>Trichinellida</taxon>
        <taxon>Trichuridae</taxon>
        <taxon>Trichuris</taxon>
    </lineage>
</organism>
<dbReference type="GO" id="GO:0008270">
    <property type="term" value="F:zinc ion binding"/>
    <property type="evidence" value="ECO:0007669"/>
    <property type="project" value="TreeGrafter"/>
</dbReference>
<dbReference type="EMBL" id="HG805867">
    <property type="protein sequence ID" value="CDW53798.1"/>
    <property type="molecule type" value="Genomic_DNA"/>
</dbReference>